<evidence type="ECO:0000259" key="3">
    <source>
        <dbReference type="Pfam" id="PF13472"/>
    </source>
</evidence>
<protein>
    <submittedName>
        <fullName evidence="4">Lysophospholipase L1</fullName>
    </submittedName>
</protein>
<dbReference type="Pfam" id="PF00326">
    <property type="entry name" value="Peptidase_S9"/>
    <property type="match status" value="1"/>
</dbReference>
<dbReference type="SUPFAM" id="SSF52266">
    <property type="entry name" value="SGNH hydrolase"/>
    <property type="match status" value="2"/>
</dbReference>
<proteinExistence type="predicted"/>
<feature type="domain" description="SGNH hydrolase-type esterase" evidence="3">
    <location>
        <begin position="30"/>
        <end position="203"/>
    </location>
</feature>
<dbReference type="Gene3D" id="2.60.120.260">
    <property type="entry name" value="Galactose-binding domain-like"/>
    <property type="match status" value="1"/>
</dbReference>
<dbReference type="Gene3D" id="3.40.50.1820">
    <property type="entry name" value="alpha/beta hydrolase"/>
    <property type="match status" value="1"/>
</dbReference>
<dbReference type="RefSeq" id="WP_073313852.1">
    <property type="nucleotide sequence ID" value="NZ_FQZN01000015.1"/>
</dbReference>
<keyword evidence="5" id="KW-1185">Reference proteome</keyword>
<dbReference type="EMBL" id="FQZN01000015">
    <property type="protein sequence ID" value="SHJ09527.1"/>
    <property type="molecule type" value="Genomic_DNA"/>
</dbReference>
<dbReference type="InterPro" id="IPR001375">
    <property type="entry name" value="Peptidase_S9_cat"/>
</dbReference>
<dbReference type="GO" id="GO:0006508">
    <property type="term" value="P:proteolysis"/>
    <property type="evidence" value="ECO:0007669"/>
    <property type="project" value="InterPro"/>
</dbReference>
<dbReference type="CDD" id="cd00229">
    <property type="entry name" value="SGNH_hydrolase"/>
    <property type="match status" value="1"/>
</dbReference>
<dbReference type="Proteomes" id="UP000184192">
    <property type="component" value="Unassembled WGS sequence"/>
</dbReference>
<name>A0A1M6GHT7_9BACE</name>
<evidence type="ECO:0000313" key="5">
    <source>
        <dbReference type="Proteomes" id="UP000184192"/>
    </source>
</evidence>
<dbReference type="GO" id="GO:0004622">
    <property type="term" value="F:phosphatidylcholine lysophospholipase activity"/>
    <property type="evidence" value="ECO:0007669"/>
    <property type="project" value="TreeGrafter"/>
</dbReference>
<dbReference type="Pfam" id="PF13472">
    <property type="entry name" value="Lipase_GDSL_2"/>
    <property type="match status" value="2"/>
</dbReference>
<dbReference type="InterPro" id="IPR036514">
    <property type="entry name" value="SGNH_hydro_sf"/>
</dbReference>
<dbReference type="Gene3D" id="3.40.50.1110">
    <property type="entry name" value="SGNH hydrolase"/>
    <property type="match status" value="2"/>
</dbReference>
<feature type="chain" id="PRO_5012115919" evidence="1">
    <location>
        <begin position="21"/>
        <end position="834"/>
    </location>
</feature>
<organism evidence="4 5">
    <name type="scientific">Bacteroides stercorirosoris</name>
    <dbReference type="NCBI Taxonomy" id="871324"/>
    <lineage>
        <taxon>Bacteria</taxon>
        <taxon>Pseudomonadati</taxon>
        <taxon>Bacteroidota</taxon>
        <taxon>Bacteroidia</taxon>
        <taxon>Bacteroidales</taxon>
        <taxon>Bacteroidaceae</taxon>
        <taxon>Bacteroides</taxon>
    </lineage>
</organism>
<evidence type="ECO:0000256" key="1">
    <source>
        <dbReference type="SAM" id="SignalP"/>
    </source>
</evidence>
<keyword evidence="1" id="KW-0732">Signal</keyword>
<dbReference type="GO" id="GO:0008236">
    <property type="term" value="F:serine-type peptidase activity"/>
    <property type="evidence" value="ECO:0007669"/>
    <property type="project" value="InterPro"/>
</dbReference>
<dbReference type="GeneID" id="92712656"/>
<dbReference type="eggNOG" id="COG1073">
    <property type="taxonomic scope" value="Bacteria"/>
</dbReference>
<dbReference type="PANTHER" id="PTHR30383:SF5">
    <property type="entry name" value="SGNH HYDROLASE-TYPE ESTERASE DOMAIN-CONTAINING PROTEIN"/>
    <property type="match status" value="1"/>
</dbReference>
<feature type="signal peptide" evidence="1">
    <location>
        <begin position="1"/>
        <end position="20"/>
    </location>
</feature>
<accession>A0A1M6GHT7</accession>
<gene>
    <name evidence="4" type="ORF">SAMN05444350_11540</name>
</gene>
<dbReference type="SUPFAM" id="SSF53474">
    <property type="entry name" value="alpha/beta-Hydrolases"/>
    <property type="match status" value="1"/>
</dbReference>
<sequence length="834" mass="94322">MRRKNTLLLFLCLFSLWAVAQEKKPVKIACVGNSITYGSGIKNQFQNSYPGLLSQLLGEGYDVRNFGVSGRVLLNKGDRPYMHEQKFRDLLKFEPDIVTIKLGTNDSKPWNWRYGKDFKKDLTEMLDILQELPSNPKVYLCLPVPAAKSNFGINDSVITNGIIPVIRSVAKKRHLPMVDLYTVLKPHPDYYTDGIHPNEQGAALIAGELYRTLTGTEAPAIVTDQPFPGKKSQWEGFDRYDFICNARQATVVVPRKVAEGRPWIWRPAFFGAFPSVDKALLEKGFHVAYYDLTHLYGSPRAQRLGTDFYDIMRRYYRLSPKVTLEGFSRGGMFAFNWGAKNPDKVACIYVDAPVCDVFSWPGRHRELWSGLLAEWGLTDGQMNNFKGNPIDNLEPLADAGIPVISVCGDSDRTVPNEENMKIVAERYRTLGGPVEIILKPGCDHHPHSLENPEAVVDFIVRNQPDYQKKQVLHQRGSLANSYLKFAKEKKGCVAFLGGSITEMRGWRNMIQEDLKQRFPDTEFTFIDAGISSTGTTPHSFRFQNDVLQKGVPDLLFVEAAVNDNTNYFNYIQQTRGMEGIIRHARTSSPEMDIVMLHFIYDPFIPLLDKGIQPQVIMNHESVANHYNVSSINLAEEVAHRMRDGEFDWKQFGGTHPAWDGHKYYAAAINRLFDLEWSGDVAQKTVQPHEVPEQPIDAYSYDKGMFADIRLAKQLNGWKVVDDWTPTVKGNTRKGFVHVPMLVADRAGASLSFSFEGRAVGIFCAAGPQACVLEYSVDGAPFKKLDTFTDWSQKLYIPWVYMLETELASGRHTLRLRVAKGDKTGCQIRNFVVNQ</sequence>
<dbReference type="InterPro" id="IPR029058">
    <property type="entry name" value="AB_hydrolase_fold"/>
</dbReference>
<dbReference type="AlphaFoldDB" id="A0A1M6GHT7"/>
<dbReference type="InterPro" id="IPR051532">
    <property type="entry name" value="Ester_Hydrolysis_Enzymes"/>
</dbReference>
<feature type="domain" description="SGNH hydrolase-type esterase" evidence="3">
    <location>
        <begin position="495"/>
        <end position="662"/>
    </location>
</feature>
<feature type="domain" description="Peptidase S9 prolyl oligopeptidase catalytic" evidence="2">
    <location>
        <begin position="319"/>
        <end position="445"/>
    </location>
</feature>
<reference evidence="5" key="1">
    <citation type="submission" date="2016-11" db="EMBL/GenBank/DDBJ databases">
        <authorList>
            <person name="Varghese N."/>
            <person name="Submissions S."/>
        </authorList>
    </citation>
    <scope>NUCLEOTIDE SEQUENCE [LARGE SCALE GENOMIC DNA]</scope>
    <source>
        <strain evidence="5">DSM 26884</strain>
    </source>
</reference>
<dbReference type="InterPro" id="IPR013830">
    <property type="entry name" value="SGNH_hydro"/>
</dbReference>
<dbReference type="PANTHER" id="PTHR30383">
    <property type="entry name" value="THIOESTERASE 1/PROTEASE 1/LYSOPHOSPHOLIPASE L1"/>
    <property type="match status" value="1"/>
</dbReference>
<evidence type="ECO:0000259" key="2">
    <source>
        <dbReference type="Pfam" id="PF00326"/>
    </source>
</evidence>
<evidence type="ECO:0000313" key="4">
    <source>
        <dbReference type="EMBL" id="SHJ09527.1"/>
    </source>
</evidence>